<dbReference type="Pfam" id="PF00408">
    <property type="entry name" value="PGM_PMM_IV"/>
    <property type="match status" value="1"/>
</dbReference>
<keyword evidence="3 9" id="KW-0479">Metal-binding</keyword>
<protein>
    <recommendedName>
        <fullName evidence="8 9">Phosphoglucosamine mutase</fullName>
        <ecNumber evidence="7 9">5.4.2.10</ecNumber>
    </recommendedName>
</protein>
<dbReference type="GO" id="GO:0005975">
    <property type="term" value="P:carbohydrate metabolic process"/>
    <property type="evidence" value="ECO:0007669"/>
    <property type="project" value="InterPro"/>
</dbReference>
<dbReference type="GO" id="GO:0004615">
    <property type="term" value="F:phosphomannomutase activity"/>
    <property type="evidence" value="ECO:0007669"/>
    <property type="project" value="TreeGrafter"/>
</dbReference>
<organism evidence="16 17">
    <name type="scientific">Sporosarcina limicola</name>
    <dbReference type="NCBI Taxonomy" id="34101"/>
    <lineage>
        <taxon>Bacteria</taxon>
        <taxon>Bacillati</taxon>
        <taxon>Bacillota</taxon>
        <taxon>Bacilli</taxon>
        <taxon>Bacillales</taxon>
        <taxon>Caryophanaceae</taxon>
        <taxon>Sporosarcina</taxon>
    </lineage>
</organism>
<dbReference type="EC" id="5.4.2.10" evidence="7 9"/>
<dbReference type="InterPro" id="IPR005846">
    <property type="entry name" value="A-D-PHexomutase_a/b/a-III"/>
</dbReference>
<accession>A0A927MEN2</accession>
<dbReference type="RefSeq" id="WP_192596906.1">
    <property type="nucleotide sequence ID" value="NZ_JADBEL010000001.1"/>
</dbReference>
<dbReference type="HAMAP" id="MF_01554_B">
    <property type="entry name" value="GlmM_B"/>
    <property type="match status" value="1"/>
</dbReference>
<dbReference type="EMBL" id="JADBEL010000001">
    <property type="protein sequence ID" value="MBE1553075.1"/>
    <property type="molecule type" value="Genomic_DNA"/>
</dbReference>
<evidence type="ECO:0000256" key="11">
    <source>
        <dbReference type="RuleBase" id="RU004327"/>
    </source>
</evidence>
<dbReference type="Pfam" id="PF02878">
    <property type="entry name" value="PGM_PMM_I"/>
    <property type="match status" value="1"/>
</dbReference>
<feature type="modified residue" description="Phosphoserine" evidence="9">
    <location>
        <position position="101"/>
    </location>
</feature>
<feature type="binding site" evidence="9">
    <location>
        <position position="243"/>
    </location>
    <ligand>
        <name>Mg(2+)</name>
        <dbReference type="ChEBI" id="CHEBI:18420"/>
    </ligand>
</feature>
<dbReference type="NCBIfam" id="NF008139">
    <property type="entry name" value="PRK10887.1"/>
    <property type="match status" value="1"/>
</dbReference>
<evidence type="ECO:0000256" key="2">
    <source>
        <dbReference type="ARBA" id="ARBA00022553"/>
    </source>
</evidence>
<dbReference type="PRINTS" id="PR00509">
    <property type="entry name" value="PGMPMM"/>
</dbReference>
<dbReference type="GO" id="GO:0005829">
    <property type="term" value="C:cytosol"/>
    <property type="evidence" value="ECO:0007669"/>
    <property type="project" value="TreeGrafter"/>
</dbReference>
<evidence type="ECO:0000256" key="6">
    <source>
        <dbReference type="ARBA" id="ARBA00050364"/>
    </source>
</evidence>
<comment type="cofactor">
    <cofactor evidence="9">
        <name>Mg(2+)</name>
        <dbReference type="ChEBI" id="CHEBI:18420"/>
    </cofactor>
    <text evidence="9">Binds 1 Mg(2+) ion per subunit.</text>
</comment>
<dbReference type="Pfam" id="PF02880">
    <property type="entry name" value="PGM_PMM_III"/>
    <property type="match status" value="1"/>
</dbReference>
<dbReference type="GO" id="GO:0009252">
    <property type="term" value="P:peptidoglycan biosynthetic process"/>
    <property type="evidence" value="ECO:0007669"/>
    <property type="project" value="TreeGrafter"/>
</dbReference>
<dbReference type="CDD" id="cd05802">
    <property type="entry name" value="GlmM"/>
    <property type="match status" value="1"/>
</dbReference>
<keyword evidence="5 9" id="KW-0413">Isomerase</keyword>
<feature type="domain" description="Alpha-D-phosphohexomutase alpha/beta/alpha" evidence="15">
    <location>
        <begin position="258"/>
        <end position="368"/>
    </location>
</feature>
<dbReference type="GO" id="GO:0006048">
    <property type="term" value="P:UDP-N-acetylglucosamine biosynthetic process"/>
    <property type="evidence" value="ECO:0007669"/>
    <property type="project" value="TreeGrafter"/>
</dbReference>
<dbReference type="NCBIfam" id="TIGR01455">
    <property type="entry name" value="glmM"/>
    <property type="match status" value="1"/>
</dbReference>
<dbReference type="InterPro" id="IPR016055">
    <property type="entry name" value="A-D-PHexomutase_a/b/a-I/II/III"/>
</dbReference>
<feature type="binding site" evidence="9">
    <location>
        <position position="241"/>
    </location>
    <ligand>
        <name>Mg(2+)</name>
        <dbReference type="ChEBI" id="CHEBI:18420"/>
    </ligand>
</feature>
<dbReference type="Gene3D" id="3.40.120.10">
    <property type="entry name" value="Alpha-D-Glucose-1,6-Bisphosphate, subunit A, domain 3"/>
    <property type="match status" value="3"/>
</dbReference>
<dbReference type="InterPro" id="IPR005845">
    <property type="entry name" value="A-D-PHexomutase_a/b/a-II"/>
</dbReference>
<dbReference type="SUPFAM" id="SSF55957">
    <property type="entry name" value="Phosphoglucomutase, C-terminal domain"/>
    <property type="match status" value="1"/>
</dbReference>
<keyword evidence="4 9" id="KW-0460">Magnesium</keyword>
<evidence type="ECO:0000256" key="8">
    <source>
        <dbReference type="ARBA" id="ARBA00068193"/>
    </source>
</evidence>
<sequence>MTKYFGTDGVRGVANKELTPELAFKLGRIGGHVLAKESQGKSQVLVGRDTRISGHMLESALIAGLLSTGVEVMTLGVISTPAVAYLTRVMNAQAGVMISASHNPVEDNGIKFFGGDGYKLTDEQEEEIEQLLNDKEDTLPRPTGAAVGSVTEYFEGGQKYIQYLKQTVDEEFTGIHVVLDCAHGATSTSATHVFADLDADLSTMGASPNGLNINEGVGSTHPEELSKLVIEKGAHIGLAFDGDGDRLIAVDENGKVVDGDQIMYIIGRHLHSEGRLKSGTIVSTIMSNLGFYKALSEHGMKSIPTAVGDRYVVEEMRKGNYNLGGEQSGHIIFLDYNTTGDGLLTGLQLVNIMKLTGRKLSDLAGEMKVYPQELVNVRVTDKTAVTENASVAEVIAEVEKELASNGRVLVRPSGTESLVRVMVEAPNQEDCARYVERIADVVREKMGTE</sequence>
<evidence type="ECO:0000256" key="10">
    <source>
        <dbReference type="RuleBase" id="RU004326"/>
    </source>
</evidence>
<dbReference type="FunFam" id="3.40.120.10:FF:000001">
    <property type="entry name" value="Phosphoglucosamine mutase"/>
    <property type="match status" value="1"/>
</dbReference>
<dbReference type="FunFam" id="3.40.120.10:FF:000002">
    <property type="entry name" value="Phosphoglucosamine mutase"/>
    <property type="match status" value="1"/>
</dbReference>
<dbReference type="InterPro" id="IPR036900">
    <property type="entry name" value="A-D-PHexomutase_C_sf"/>
</dbReference>
<comment type="function">
    <text evidence="9 11">Catalyzes the conversion of glucosamine-6-phosphate to glucosamine-1-phosphate.</text>
</comment>
<evidence type="ECO:0000259" key="15">
    <source>
        <dbReference type="Pfam" id="PF02880"/>
    </source>
</evidence>
<comment type="similarity">
    <text evidence="1 9 10">Belongs to the phosphohexose mutase family.</text>
</comment>
<dbReference type="SUPFAM" id="SSF53738">
    <property type="entry name" value="Phosphoglucomutase, first 3 domains"/>
    <property type="match status" value="3"/>
</dbReference>
<evidence type="ECO:0000256" key="7">
    <source>
        <dbReference type="ARBA" id="ARBA00066330"/>
    </source>
</evidence>
<feature type="binding site" description="via phosphate group" evidence="9">
    <location>
        <position position="101"/>
    </location>
    <ligand>
        <name>Mg(2+)</name>
        <dbReference type="ChEBI" id="CHEBI:18420"/>
    </ligand>
</feature>
<feature type="binding site" evidence="9">
    <location>
        <position position="245"/>
    </location>
    <ligand>
        <name>Mg(2+)</name>
        <dbReference type="ChEBI" id="CHEBI:18420"/>
    </ligand>
</feature>
<evidence type="ECO:0000313" key="16">
    <source>
        <dbReference type="EMBL" id="MBE1553075.1"/>
    </source>
</evidence>
<dbReference type="PROSITE" id="PS00710">
    <property type="entry name" value="PGM_PMM"/>
    <property type="match status" value="1"/>
</dbReference>
<dbReference type="GO" id="GO:0000287">
    <property type="term" value="F:magnesium ion binding"/>
    <property type="evidence" value="ECO:0007669"/>
    <property type="project" value="UniProtKB-UniRule"/>
</dbReference>
<evidence type="ECO:0000259" key="12">
    <source>
        <dbReference type="Pfam" id="PF00408"/>
    </source>
</evidence>
<dbReference type="PANTHER" id="PTHR42946">
    <property type="entry name" value="PHOSPHOHEXOSE MUTASE"/>
    <property type="match status" value="1"/>
</dbReference>
<dbReference type="FunFam" id="3.30.310.50:FF:000001">
    <property type="entry name" value="Phosphoglucosamine mutase"/>
    <property type="match status" value="1"/>
</dbReference>
<proteinExistence type="inferred from homology"/>
<feature type="domain" description="Alpha-D-phosphohexomutase alpha/beta/alpha" evidence="13">
    <location>
        <begin position="3"/>
        <end position="136"/>
    </location>
</feature>
<evidence type="ECO:0000256" key="5">
    <source>
        <dbReference type="ARBA" id="ARBA00023235"/>
    </source>
</evidence>
<evidence type="ECO:0000256" key="3">
    <source>
        <dbReference type="ARBA" id="ARBA00022723"/>
    </source>
</evidence>
<evidence type="ECO:0000259" key="13">
    <source>
        <dbReference type="Pfam" id="PF02878"/>
    </source>
</evidence>
<evidence type="ECO:0000256" key="4">
    <source>
        <dbReference type="ARBA" id="ARBA00022842"/>
    </source>
</evidence>
<dbReference type="InterPro" id="IPR006352">
    <property type="entry name" value="GlmM_bact"/>
</dbReference>
<dbReference type="InterPro" id="IPR005844">
    <property type="entry name" value="A-D-PHexomutase_a/b/a-I"/>
</dbReference>
<feature type="active site" description="Phosphoserine intermediate" evidence="9">
    <location>
        <position position="101"/>
    </location>
</feature>
<comment type="caution">
    <text evidence="16">The sequence shown here is derived from an EMBL/GenBank/DDBJ whole genome shotgun (WGS) entry which is preliminary data.</text>
</comment>
<dbReference type="GO" id="GO:0008966">
    <property type="term" value="F:phosphoglucosamine mutase activity"/>
    <property type="evidence" value="ECO:0007669"/>
    <property type="project" value="UniProtKB-UniRule"/>
</dbReference>
<dbReference type="AlphaFoldDB" id="A0A927MEN2"/>
<evidence type="ECO:0000313" key="17">
    <source>
        <dbReference type="Proteomes" id="UP000658225"/>
    </source>
</evidence>
<reference evidence="16" key="1">
    <citation type="submission" date="2020-10" db="EMBL/GenBank/DDBJ databases">
        <title>Genomic Encyclopedia of Type Strains, Phase IV (KMG-IV): sequencing the most valuable type-strain genomes for metagenomic binning, comparative biology and taxonomic classification.</title>
        <authorList>
            <person name="Goeker M."/>
        </authorList>
    </citation>
    <scope>NUCLEOTIDE SEQUENCE</scope>
    <source>
        <strain evidence="16">DSM 13886</strain>
    </source>
</reference>
<evidence type="ECO:0000259" key="14">
    <source>
        <dbReference type="Pfam" id="PF02879"/>
    </source>
</evidence>
<dbReference type="Proteomes" id="UP000658225">
    <property type="component" value="Unassembled WGS sequence"/>
</dbReference>
<name>A0A927MEN2_9BACL</name>
<dbReference type="InterPro" id="IPR005843">
    <property type="entry name" value="A-D-PHexomutase_C"/>
</dbReference>
<dbReference type="Pfam" id="PF02879">
    <property type="entry name" value="PGM_PMM_II"/>
    <property type="match status" value="1"/>
</dbReference>
<comment type="PTM">
    <text evidence="9">Activated by phosphorylation.</text>
</comment>
<dbReference type="Gene3D" id="3.30.310.50">
    <property type="entry name" value="Alpha-D-phosphohexomutase, C-terminal domain"/>
    <property type="match status" value="1"/>
</dbReference>
<keyword evidence="17" id="KW-1185">Reference proteome</keyword>
<keyword evidence="2 9" id="KW-0597">Phosphoprotein</keyword>
<feature type="domain" description="Alpha-D-phosphohexomutase alpha/beta/alpha" evidence="14">
    <location>
        <begin position="159"/>
        <end position="254"/>
    </location>
</feature>
<gene>
    <name evidence="9" type="primary">glmM</name>
    <name evidence="16" type="ORF">H4683_000144</name>
</gene>
<evidence type="ECO:0000256" key="1">
    <source>
        <dbReference type="ARBA" id="ARBA00010231"/>
    </source>
</evidence>
<dbReference type="InterPro" id="IPR050060">
    <property type="entry name" value="Phosphoglucosamine_mutase"/>
</dbReference>
<dbReference type="InterPro" id="IPR005841">
    <property type="entry name" value="Alpha-D-phosphohexomutase_SF"/>
</dbReference>
<dbReference type="InterPro" id="IPR016066">
    <property type="entry name" value="A-D-PHexomutase_CS"/>
</dbReference>
<evidence type="ECO:0000256" key="9">
    <source>
        <dbReference type="HAMAP-Rule" id="MF_01554"/>
    </source>
</evidence>
<dbReference type="PANTHER" id="PTHR42946:SF1">
    <property type="entry name" value="PHOSPHOGLUCOMUTASE (ALPHA-D-GLUCOSE-1,6-BISPHOSPHATE-DEPENDENT)"/>
    <property type="match status" value="1"/>
</dbReference>
<comment type="catalytic activity">
    <reaction evidence="6 9 11">
        <text>alpha-D-glucosamine 1-phosphate = D-glucosamine 6-phosphate</text>
        <dbReference type="Rhea" id="RHEA:23424"/>
        <dbReference type="ChEBI" id="CHEBI:58516"/>
        <dbReference type="ChEBI" id="CHEBI:58725"/>
        <dbReference type="EC" id="5.4.2.10"/>
    </reaction>
</comment>
<feature type="domain" description="Alpha-D-phosphohexomutase C-terminal" evidence="12">
    <location>
        <begin position="374"/>
        <end position="440"/>
    </location>
</feature>